<feature type="non-terminal residue" evidence="2">
    <location>
        <position position="51"/>
    </location>
</feature>
<gene>
    <name evidence="2" type="ORF">PGLA2088_LOCUS32979</name>
</gene>
<feature type="region of interest" description="Disordered" evidence="1">
    <location>
        <begin position="31"/>
        <end position="51"/>
    </location>
</feature>
<evidence type="ECO:0000313" key="3">
    <source>
        <dbReference type="Proteomes" id="UP000626109"/>
    </source>
</evidence>
<evidence type="ECO:0000256" key="1">
    <source>
        <dbReference type="SAM" id="MobiDB-lite"/>
    </source>
</evidence>
<name>A0A813KLY8_POLGL</name>
<organism evidence="2 3">
    <name type="scientific">Polarella glacialis</name>
    <name type="common">Dinoflagellate</name>
    <dbReference type="NCBI Taxonomy" id="89957"/>
    <lineage>
        <taxon>Eukaryota</taxon>
        <taxon>Sar</taxon>
        <taxon>Alveolata</taxon>
        <taxon>Dinophyceae</taxon>
        <taxon>Suessiales</taxon>
        <taxon>Suessiaceae</taxon>
        <taxon>Polarella</taxon>
    </lineage>
</organism>
<accession>A0A813KLY8</accession>
<dbReference type="SUPFAM" id="SSF56655">
    <property type="entry name" value="Carbohydrate phosphatase"/>
    <property type="match status" value="1"/>
</dbReference>
<protein>
    <submittedName>
        <fullName evidence="2">Uncharacterized protein</fullName>
    </submittedName>
</protein>
<feature type="non-terminal residue" evidence="2">
    <location>
        <position position="1"/>
    </location>
</feature>
<dbReference type="EMBL" id="CAJNNW010030589">
    <property type="protein sequence ID" value="CAE8703842.1"/>
    <property type="molecule type" value="Genomic_DNA"/>
</dbReference>
<evidence type="ECO:0000313" key="2">
    <source>
        <dbReference type="EMBL" id="CAE8703842.1"/>
    </source>
</evidence>
<dbReference type="AlphaFoldDB" id="A0A813KLY8"/>
<proteinExistence type="predicted"/>
<sequence length="51" mass="5482">PSLVSFAEDLANAAGTVIRGYWRVPIEVESKDEPGRPVAESPVTVADREAE</sequence>
<reference evidence="2" key="1">
    <citation type="submission" date="2021-02" db="EMBL/GenBank/DDBJ databases">
        <authorList>
            <person name="Dougan E. K."/>
            <person name="Rhodes N."/>
            <person name="Thang M."/>
            <person name="Chan C."/>
        </authorList>
    </citation>
    <scope>NUCLEOTIDE SEQUENCE</scope>
</reference>
<dbReference type="Gene3D" id="3.30.540.10">
    <property type="entry name" value="Fructose-1,6-Bisphosphatase, subunit A, domain 1"/>
    <property type="match status" value="1"/>
</dbReference>
<dbReference type="Proteomes" id="UP000626109">
    <property type="component" value="Unassembled WGS sequence"/>
</dbReference>
<comment type="caution">
    <text evidence="2">The sequence shown here is derived from an EMBL/GenBank/DDBJ whole genome shotgun (WGS) entry which is preliminary data.</text>
</comment>